<dbReference type="InterPro" id="IPR004358">
    <property type="entry name" value="Sig_transdc_His_kin-like_C"/>
</dbReference>
<keyword evidence="7" id="KW-0902">Two-component regulatory system</keyword>
<evidence type="ECO:0000313" key="11">
    <source>
        <dbReference type="Proteomes" id="UP000285794"/>
    </source>
</evidence>
<protein>
    <recommendedName>
        <fullName evidence="2">histidine kinase</fullName>
        <ecNumber evidence="2">2.7.13.3</ecNumber>
    </recommendedName>
</protein>
<dbReference type="GO" id="GO:0004673">
    <property type="term" value="F:protein histidine kinase activity"/>
    <property type="evidence" value="ECO:0007669"/>
    <property type="project" value="UniProtKB-EC"/>
</dbReference>
<dbReference type="GO" id="GO:0005524">
    <property type="term" value="F:ATP binding"/>
    <property type="evidence" value="ECO:0007669"/>
    <property type="project" value="UniProtKB-KW"/>
</dbReference>
<dbReference type="GO" id="GO:0030295">
    <property type="term" value="F:protein kinase activator activity"/>
    <property type="evidence" value="ECO:0007669"/>
    <property type="project" value="TreeGrafter"/>
</dbReference>
<sequence length="448" mass="51022">MIYKKLFVKLILRLSLIVLLSVSMAWIFWMSLYPFLALVPSALILYLVYALIHDLNSTNRLLSQFFLAVKNDETALNLQHTDEGKSFNDLRDSMQAVNQIIKNLRVKYQQKEIVSDAIIENAAVGILSFNSQGMVEHINKKGRELLGVHHLVSIKALLKTDPNLVELFHSIKAGESRVLKISVNQKSLHLLISCTRIKLNTDNWKLLSFSDIKNEMDTTELESWQRLISVLTHEIMNSIAPLTSLSETLARTYAQIDAQSIIGEKNLSKTRLGLQVIQEQGEGLMHFVDNYRQLSRIPKPNLKPMRIKHLFEHVKALLALDEDRRIQYHFSIQTDDLFIEADEKLLVQVLVNLIQNAQHAISDKGIIQVIACRAREEQTLIRVIDNGMGIKAEDIKNIFVPFFTTRENGSGIGLSVTRQIICLHHAKISMESVYGEGSQVELRFSAYK</sequence>
<dbReference type="InterPro" id="IPR005467">
    <property type="entry name" value="His_kinase_dom"/>
</dbReference>
<keyword evidence="6" id="KW-0067">ATP-binding</keyword>
<dbReference type="InterPro" id="IPR050351">
    <property type="entry name" value="BphY/WalK/GraS-like"/>
</dbReference>
<evidence type="ECO:0000256" key="5">
    <source>
        <dbReference type="ARBA" id="ARBA00022777"/>
    </source>
</evidence>
<dbReference type="GO" id="GO:0007234">
    <property type="term" value="P:osmosensory signaling via phosphorelay pathway"/>
    <property type="evidence" value="ECO:0007669"/>
    <property type="project" value="TreeGrafter"/>
</dbReference>
<keyword evidence="8" id="KW-0812">Transmembrane</keyword>
<dbReference type="SMART" id="SM00387">
    <property type="entry name" value="HATPase_c"/>
    <property type="match status" value="1"/>
</dbReference>
<evidence type="ECO:0000256" key="2">
    <source>
        <dbReference type="ARBA" id="ARBA00012438"/>
    </source>
</evidence>
<keyword evidence="11" id="KW-1185">Reference proteome</keyword>
<keyword evidence="4" id="KW-0547">Nucleotide-binding</keyword>
<keyword evidence="8" id="KW-1133">Transmembrane helix</keyword>
<dbReference type="Proteomes" id="UP000285794">
    <property type="component" value="Unassembled WGS sequence"/>
</dbReference>
<name>A0A425XXS8_9BACT</name>
<evidence type="ECO:0000256" key="1">
    <source>
        <dbReference type="ARBA" id="ARBA00000085"/>
    </source>
</evidence>
<keyword evidence="8" id="KW-0472">Membrane</keyword>
<evidence type="ECO:0000256" key="7">
    <source>
        <dbReference type="ARBA" id="ARBA00023012"/>
    </source>
</evidence>
<evidence type="ECO:0000256" key="6">
    <source>
        <dbReference type="ARBA" id="ARBA00022840"/>
    </source>
</evidence>
<accession>A0A425XXS8</accession>
<feature type="transmembrane region" description="Helical" evidence="8">
    <location>
        <begin position="35"/>
        <end position="52"/>
    </location>
</feature>
<dbReference type="PROSITE" id="PS50109">
    <property type="entry name" value="HIS_KIN"/>
    <property type="match status" value="1"/>
</dbReference>
<evidence type="ECO:0000256" key="3">
    <source>
        <dbReference type="ARBA" id="ARBA00022679"/>
    </source>
</evidence>
<comment type="caution">
    <text evidence="10">The sequence shown here is derived from an EMBL/GenBank/DDBJ whole genome shotgun (WGS) entry which is preliminary data.</text>
</comment>
<evidence type="ECO:0000259" key="9">
    <source>
        <dbReference type="PROSITE" id="PS50109"/>
    </source>
</evidence>
<dbReference type="AlphaFoldDB" id="A0A425XXS8"/>
<dbReference type="PANTHER" id="PTHR42878">
    <property type="entry name" value="TWO-COMPONENT HISTIDINE KINASE"/>
    <property type="match status" value="1"/>
</dbReference>
<dbReference type="GO" id="GO:0000156">
    <property type="term" value="F:phosphorelay response regulator activity"/>
    <property type="evidence" value="ECO:0007669"/>
    <property type="project" value="TreeGrafter"/>
</dbReference>
<proteinExistence type="predicted"/>
<evidence type="ECO:0000256" key="4">
    <source>
        <dbReference type="ARBA" id="ARBA00022741"/>
    </source>
</evidence>
<keyword evidence="5" id="KW-0418">Kinase</keyword>
<dbReference type="InterPro" id="IPR003594">
    <property type="entry name" value="HATPase_dom"/>
</dbReference>
<dbReference type="InterPro" id="IPR036890">
    <property type="entry name" value="HATPase_C_sf"/>
</dbReference>
<keyword evidence="3" id="KW-0808">Transferase</keyword>
<dbReference type="GO" id="GO:0016020">
    <property type="term" value="C:membrane"/>
    <property type="evidence" value="ECO:0007669"/>
    <property type="project" value="UniProtKB-SubCell"/>
</dbReference>
<feature type="domain" description="Histidine kinase" evidence="9">
    <location>
        <begin position="230"/>
        <end position="448"/>
    </location>
</feature>
<dbReference type="SUPFAM" id="SSF55874">
    <property type="entry name" value="ATPase domain of HSP90 chaperone/DNA topoisomerase II/histidine kinase"/>
    <property type="match status" value="1"/>
</dbReference>
<reference evidence="10 11" key="1">
    <citation type="submission" date="2018-07" db="EMBL/GenBank/DDBJ databases">
        <title>Draft genome sequence of Ancylomarina sp. M1P.</title>
        <authorList>
            <person name="Yadav S."/>
            <person name="Villanueva L."/>
            <person name="Damste J.S.S."/>
        </authorList>
    </citation>
    <scope>NUCLEOTIDE SEQUENCE [LARGE SCALE GENOMIC DNA]</scope>
    <source>
        <strain evidence="10 11">M1P</strain>
    </source>
</reference>
<dbReference type="PANTHER" id="PTHR42878:SF7">
    <property type="entry name" value="SENSOR HISTIDINE KINASE GLRK"/>
    <property type="match status" value="1"/>
</dbReference>
<dbReference type="PRINTS" id="PR00344">
    <property type="entry name" value="BCTRLSENSOR"/>
</dbReference>
<comment type="catalytic activity">
    <reaction evidence="1">
        <text>ATP + protein L-histidine = ADP + protein N-phospho-L-histidine.</text>
        <dbReference type="EC" id="2.7.13.3"/>
    </reaction>
</comment>
<evidence type="ECO:0000313" key="10">
    <source>
        <dbReference type="EMBL" id="RRG19519.1"/>
    </source>
</evidence>
<gene>
    <name evidence="10" type="ORF">DWB61_15005</name>
</gene>
<evidence type="ECO:0000256" key="8">
    <source>
        <dbReference type="SAM" id="Phobius"/>
    </source>
</evidence>
<dbReference type="Gene3D" id="3.30.565.10">
    <property type="entry name" value="Histidine kinase-like ATPase, C-terminal domain"/>
    <property type="match status" value="1"/>
</dbReference>
<dbReference type="Pfam" id="PF02518">
    <property type="entry name" value="HATPase_c"/>
    <property type="match status" value="1"/>
</dbReference>
<dbReference type="EC" id="2.7.13.3" evidence="2"/>
<feature type="transmembrane region" description="Helical" evidence="8">
    <location>
        <begin position="7"/>
        <end position="29"/>
    </location>
</feature>
<dbReference type="EMBL" id="QQWG01000019">
    <property type="protein sequence ID" value="RRG19519.1"/>
    <property type="molecule type" value="Genomic_DNA"/>
</dbReference>
<organism evidence="10 11">
    <name type="scientific">Ancylomarina euxinus</name>
    <dbReference type="NCBI Taxonomy" id="2283627"/>
    <lineage>
        <taxon>Bacteria</taxon>
        <taxon>Pseudomonadati</taxon>
        <taxon>Bacteroidota</taxon>
        <taxon>Bacteroidia</taxon>
        <taxon>Marinilabiliales</taxon>
        <taxon>Marinifilaceae</taxon>
        <taxon>Ancylomarina</taxon>
    </lineage>
</organism>